<reference evidence="2" key="1">
    <citation type="submission" date="2017-01" db="EMBL/GenBank/DDBJ databases">
        <title>Comparative genomics of anhydrobiosis in the tardigrade Hypsibius dujardini.</title>
        <authorList>
            <person name="Yoshida Y."/>
            <person name="Koutsovoulos G."/>
            <person name="Laetsch D."/>
            <person name="Stevens L."/>
            <person name="Kumar S."/>
            <person name="Horikawa D."/>
            <person name="Ishino K."/>
            <person name="Komine S."/>
            <person name="Tomita M."/>
            <person name="Blaxter M."/>
            <person name="Arakawa K."/>
        </authorList>
    </citation>
    <scope>NUCLEOTIDE SEQUENCE [LARGE SCALE GENOMIC DNA]</scope>
    <source>
        <strain evidence="2">Z151</strain>
    </source>
</reference>
<evidence type="ECO:0000313" key="2">
    <source>
        <dbReference type="Proteomes" id="UP000192578"/>
    </source>
</evidence>
<name>A0A1W0X8S5_HYPEX</name>
<proteinExistence type="predicted"/>
<dbReference type="EMBL" id="MTYJ01000010">
    <property type="protein sequence ID" value="OQV23671.1"/>
    <property type="molecule type" value="Genomic_DNA"/>
</dbReference>
<evidence type="ECO:0000313" key="1">
    <source>
        <dbReference type="EMBL" id="OQV23671.1"/>
    </source>
</evidence>
<comment type="caution">
    <text evidence="1">The sequence shown here is derived from an EMBL/GenBank/DDBJ whole genome shotgun (WGS) entry which is preliminary data.</text>
</comment>
<sequence>MLQADNMTCDFKLISADGKEFALHRSLLSARSKATLCCKSVVRCDFAGTAEALLIVADKYAMTELEEECTCHLLATVSLENAARLLIMIDEHNFTRLKQGVLDHLKGNTVEFVANGGLVELQTYRGFVGLVGEVMTTLNGSERKKTPY</sequence>
<accession>A0A1W0X8S5</accession>
<keyword evidence="2" id="KW-1185">Reference proteome</keyword>
<dbReference type="Proteomes" id="UP000192578">
    <property type="component" value="Unassembled WGS sequence"/>
</dbReference>
<protein>
    <recommendedName>
        <fullName evidence="3">BTB domain-containing protein</fullName>
    </recommendedName>
</protein>
<dbReference type="AlphaFoldDB" id="A0A1W0X8S5"/>
<dbReference type="Gene3D" id="3.30.710.10">
    <property type="entry name" value="Potassium Channel Kv1.1, Chain A"/>
    <property type="match status" value="1"/>
</dbReference>
<dbReference type="InterPro" id="IPR011333">
    <property type="entry name" value="SKP1/BTB/POZ_sf"/>
</dbReference>
<gene>
    <name evidence="1" type="ORF">BV898_02411</name>
</gene>
<evidence type="ECO:0008006" key="3">
    <source>
        <dbReference type="Google" id="ProtNLM"/>
    </source>
</evidence>
<organism evidence="1 2">
    <name type="scientific">Hypsibius exemplaris</name>
    <name type="common">Freshwater tardigrade</name>
    <dbReference type="NCBI Taxonomy" id="2072580"/>
    <lineage>
        <taxon>Eukaryota</taxon>
        <taxon>Metazoa</taxon>
        <taxon>Ecdysozoa</taxon>
        <taxon>Tardigrada</taxon>
        <taxon>Eutardigrada</taxon>
        <taxon>Parachela</taxon>
        <taxon>Hypsibioidea</taxon>
        <taxon>Hypsibiidae</taxon>
        <taxon>Hypsibius</taxon>
    </lineage>
</organism>
<dbReference type="PANTHER" id="PTHR24413">
    <property type="entry name" value="SPECKLE-TYPE POZ PROTEIN"/>
    <property type="match status" value="1"/>
</dbReference>